<organism evidence="1">
    <name type="scientific">Rhipicephalus zambeziensis</name>
    <dbReference type="NCBI Taxonomy" id="60191"/>
    <lineage>
        <taxon>Eukaryota</taxon>
        <taxon>Metazoa</taxon>
        <taxon>Ecdysozoa</taxon>
        <taxon>Arthropoda</taxon>
        <taxon>Chelicerata</taxon>
        <taxon>Arachnida</taxon>
        <taxon>Acari</taxon>
        <taxon>Parasitiformes</taxon>
        <taxon>Ixodida</taxon>
        <taxon>Ixodoidea</taxon>
        <taxon>Ixodidae</taxon>
        <taxon>Rhipicephalinae</taxon>
        <taxon>Rhipicephalus</taxon>
        <taxon>Rhipicephalus</taxon>
    </lineage>
</organism>
<protein>
    <submittedName>
        <fullName evidence="1">Uncharacterized protein</fullName>
    </submittedName>
</protein>
<reference evidence="1" key="1">
    <citation type="journal article" date="2017" name="Parasit. Vectors">
        <title>Sialotranscriptomics of Rhipicephalus zambeziensis reveals intricate expression profiles of secretory proteins and suggests tight temporal transcriptional regulation during blood-feeding.</title>
        <authorList>
            <person name="de Castro M.H."/>
            <person name="de Klerk D."/>
            <person name="Pienaar R."/>
            <person name="Rees D.J.G."/>
            <person name="Mans B.J."/>
        </authorList>
    </citation>
    <scope>NUCLEOTIDE SEQUENCE</scope>
    <source>
        <tissue evidence="1">Salivary glands</tissue>
    </source>
</reference>
<proteinExistence type="predicted"/>
<sequence>MSAFEDSKAISSEDAESSNLSRTADRCGIAMCEGHTENPKLVAAEPGVAQAAVADGAGMVESHVEKYLENRARLMSPLRADAICVGESKQSAETLVEKRRTESVATLALCDYEGRHDDLEGRVGSVEVQNAELVKTDPKESNISPVHCYWSSEETDLCSVASWSAKVNSFEVSGPSEAYALKQGIRLQEAVVQKLLCQRTGRQCVGVGSTPSNAEASDSALRTSLITLPGRRASCLQCFHSRPILSSGKVIMAVRHV</sequence>
<dbReference type="AlphaFoldDB" id="A0A224YH52"/>
<evidence type="ECO:0000313" key="1">
    <source>
        <dbReference type="EMBL" id="MAA13294.1"/>
    </source>
</evidence>
<name>A0A224YH52_9ACAR</name>
<dbReference type="EMBL" id="GFPF01002148">
    <property type="protein sequence ID" value="MAA13294.1"/>
    <property type="molecule type" value="Transcribed_RNA"/>
</dbReference>
<accession>A0A224YH52</accession>